<reference evidence="1" key="2">
    <citation type="journal article" date="2006" name="PLoS Pathog.">
        <title>New perspectives on host-parasite interplay by comparative transcriptomic and proteomic analyses of Schistosoma japonicum.</title>
        <authorList>
            <person name="Liu F."/>
            <person name="Lu J."/>
            <person name="Hu W."/>
            <person name="Wang S.Y."/>
            <person name="Cui S.J."/>
            <person name="Chi M."/>
            <person name="Yan Q."/>
            <person name="Wang X.R."/>
            <person name="Song H.D."/>
            <person name="Xu X.N."/>
            <person name="Wang J.J."/>
            <person name="Zhang X.L."/>
            <person name="Zhang X."/>
            <person name="Wang Z.Q."/>
            <person name="Xue C.L."/>
            <person name="Brindley P.J."/>
            <person name="McManus D.P."/>
            <person name="Yang P.Y."/>
            <person name="Feng Z."/>
            <person name="Chen Z."/>
            <person name="Han Z.G."/>
        </authorList>
    </citation>
    <scope>NUCLEOTIDE SEQUENCE</scope>
</reference>
<accession>Q5C6M7</accession>
<organism evidence="1">
    <name type="scientific">Schistosoma japonicum</name>
    <name type="common">Blood fluke</name>
    <dbReference type="NCBI Taxonomy" id="6182"/>
    <lineage>
        <taxon>Eukaryota</taxon>
        <taxon>Metazoa</taxon>
        <taxon>Spiralia</taxon>
        <taxon>Lophotrochozoa</taxon>
        <taxon>Platyhelminthes</taxon>
        <taxon>Trematoda</taxon>
        <taxon>Digenea</taxon>
        <taxon>Strigeidida</taxon>
        <taxon>Schistosomatoidea</taxon>
        <taxon>Schistosomatidae</taxon>
        <taxon>Schistosoma</taxon>
    </lineage>
</organism>
<sequence>MTGEELLGLEEAMDEFMLSTNFFNDIDIGEIDFASKALELLENSDSDSGISVTGEKQSPCLQTNVHCTPADCVLTDIVGPATNHVTNILDTDKKSVAQHGKGYLEEDHNKVCRGKTFTG</sequence>
<name>Q5C6M7_SCHJA</name>
<evidence type="ECO:0000313" key="1">
    <source>
        <dbReference type="EMBL" id="AAX24697.1"/>
    </source>
</evidence>
<dbReference type="AlphaFoldDB" id="Q5C6M7"/>
<proteinExistence type="evidence at transcript level"/>
<protein>
    <submittedName>
        <fullName evidence="1">Uncharacterized protein</fullName>
    </submittedName>
</protein>
<dbReference type="EMBL" id="AY808808">
    <property type="protein sequence ID" value="AAX24697.1"/>
    <property type="molecule type" value="mRNA"/>
</dbReference>
<reference evidence="1" key="1">
    <citation type="submission" date="2005-03" db="EMBL/GenBank/DDBJ databases">
        <authorList>
            <person name="Han Z."/>
        </authorList>
    </citation>
    <scope>NUCLEOTIDE SEQUENCE</scope>
</reference>